<dbReference type="Proteomes" id="UP000199393">
    <property type="component" value="Chromosome I"/>
</dbReference>
<reference evidence="3" key="1">
    <citation type="submission" date="2016-06" db="EMBL/GenBank/DDBJ databases">
        <authorList>
            <person name="Varghese N."/>
        </authorList>
    </citation>
    <scope>NUCLEOTIDE SEQUENCE [LARGE SCALE GENOMIC DNA]</scope>
    <source>
        <strain evidence="3">DSM 45344</strain>
    </source>
</reference>
<dbReference type="RefSeq" id="WP_091592159.1">
    <property type="nucleotide sequence ID" value="NZ_JBHRWG010000004.1"/>
</dbReference>
<dbReference type="STRING" id="307121.GA0070620_3469"/>
<keyword evidence="1" id="KW-0472">Membrane</keyword>
<evidence type="ECO:0008006" key="4">
    <source>
        <dbReference type="Google" id="ProtNLM"/>
    </source>
</evidence>
<dbReference type="EMBL" id="LT598496">
    <property type="protein sequence ID" value="SBV27938.1"/>
    <property type="molecule type" value="Genomic_DNA"/>
</dbReference>
<keyword evidence="1" id="KW-0812">Transmembrane</keyword>
<proteinExistence type="predicted"/>
<evidence type="ECO:0000313" key="3">
    <source>
        <dbReference type="Proteomes" id="UP000199393"/>
    </source>
</evidence>
<dbReference type="AlphaFoldDB" id="A0A1C3N5U0"/>
<evidence type="ECO:0000313" key="2">
    <source>
        <dbReference type="EMBL" id="SBV27938.1"/>
    </source>
</evidence>
<gene>
    <name evidence="2" type="ORF">GA0070620_3469</name>
</gene>
<keyword evidence="3" id="KW-1185">Reference proteome</keyword>
<keyword evidence="1" id="KW-1133">Transmembrane helix</keyword>
<feature type="transmembrane region" description="Helical" evidence="1">
    <location>
        <begin position="44"/>
        <end position="62"/>
    </location>
</feature>
<organism evidence="2 3">
    <name type="scientific">Micromonospora krabiensis</name>
    <dbReference type="NCBI Taxonomy" id="307121"/>
    <lineage>
        <taxon>Bacteria</taxon>
        <taxon>Bacillati</taxon>
        <taxon>Actinomycetota</taxon>
        <taxon>Actinomycetes</taxon>
        <taxon>Micromonosporales</taxon>
        <taxon>Micromonosporaceae</taxon>
        <taxon>Micromonospora</taxon>
    </lineage>
</organism>
<protein>
    <recommendedName>
        <fullName evidence="4">Holin</fullName>
    </recommendedName>
</protein>
<accession>A0A1C3N5U0</accession>
<evidence type="ECO:0000256" key="1">
    <source>
        <dbReference type="SAM" id="Phobius"/>
    </source>
</evidence>
<sequence length="94" mass="10133">MSTDLDARKRIRTAFQAFVSACAVLLVVLPIVMIEMDGVLPDKMYAYLGAAVAAITAVASLVTRLMTVPAVKDFIDRFAPWLAAEPQSSEDTDA</sequence>
<name>A0A1C3N5U0_9ACTN</name>
<feature type="transmembrane region" description="Helical" evidence="1">
    <location>
        <begin position="12"/>
        <end position="32"/>
    </location>
</feature>